<protein>
    <submittedName>
        <fullName evidence="3">VanZ family protein</fullName>
    </submittedName>
</protein>
<feature type="domain" description="VanZ-like" evidence="2">
    <location>
        <begin position="50"/>
        <end position="182"/>
    </location>
</feature>
<feature type="transmembrane region" description="Helical" evidence="1">
    <location>
        <begin position="42"/>
        <end position="70"/>
    </location>
</feature>
<feature type="transmembrane region" description="Helical" evidence="1">
    <location>
        <begin position="12"/>
        <end position="30"/>
    </location>
</feature>
<keyword evidence="1" id="KW-0812">Transmembrane</keyword>
<keyword evidence="1" id="KW-0472">Membrane</keyword>
<dbReference type="KEGG" id="wei:EQG49_00625"/>
<dbReference type="Proteomes" id="UP000292886">
    <property type="component" value="Chromosome"/>
</dbReference>
<name>A0A4P6YR16_9LACO</name>
<keyword evidence="1" id="KW-1133">Transmembrane helix</keyword>
<dbReference type="Pfam" id="PF04892">
    <property type="entry name" value="VanZ"/>
    <property type="match status" value="1"/>
</dbReference>
<feature type="transmembrane region" description="Helical" evidence="1">
    <location>
        <begin position="132"/>
        <end position="153"/>
    </location>
</feature>
<evidence type="ECO:0000313" key="4">
    <source>
        <dbReference type="Proteomes" id="UP000292886"/>
    </source>
</evidence>
<dbReference type="PANTHER" id="PTHR36834:SF1">
    <property type="entry name" value="INTEGRAL MEMBRANE PROTEIN"/>
    <property type="match status" value="1"/>
</dbReference>
<evidence type="ECO:0000256" key="1">
    <source>
        <dbReference type="SAM" id="Phobius"/>
    </source>
</evidence>
<feature type="transmembrane region" description="Helical" evidence="1">
    <location>
        <begin position="165"/>
        <end position="182"/>
    </location>
</feature>
<feature type="transmembrane region" description="Helical" evidence="1">
    <location>
        <begin position="105"/>
        <end position="123"/>
    </location>
</feature>
<dbReference type="EMBL" id="CP037940">
    <property type="protein sequence ID" value="QBO35058.1"/>
    <property type="molecule type" value="Genomic_DNA"/>
</dbReference>
<dbReference type="PANTHER" id="PTHR36834">
    <property type="entry name" value="MEMBRANE PROTEIN-RELATED"/>
    <property type="match status" value="1"/>
</dbReference>
<dbReference type="InterPro" id="IPR006976">
    <property type="entry name" value="VanZ-like"/>
</dbReference>
<proteinExistence type="predicted"/>
<accession>A0A4P6YR16</accession>
<sequence>MLINNTYINPRALTATWPFVVLWLLFVVVYKWRTGKHWSDLSLIAMIIFSFYITKVMSMTMLPIFIYHFWYVGDMFGFGQQVDFVHLNPVRAFDYFPSWFWFEQFFGNFIMLTPFGIMAPYVFPRLRKLWQVGLLAFGVSLSIETYQFVFSYFYITARYFETSDLILNTTGALIGFGIWRLVMRHSQHVHHLYEHRLANEPQYLRDLFNK</sequence>
<gene>
    <name evidence="3" type="ORF">EQG49_00625</name>
</gene>
<keyword evidence="4" id="KW-1185">Reference proteome</keyword>
<dbReference type="InterPro" id="IPR053150">
    <property type="entry name" value="Teicoplanin_resist-assoc"/>
</dbReference>
<dbReference type="OrthoDB" id="4822551at2"/>
<evidence type="ECO:0000259" key="2">
    <source>
        <dbReference type="Pfam" id="PF04892"/>
    </source>
</evidence>
<reference evidence="4" key="1">
    <citation type="submission" date="2019-03" db="EMBL/GenBank/DDBJ databases">
        <title>Weissella sp. 26KH-42 Genome sequencing.</title>
        <authorList>
            <person name="Heo J."/>
            <person name="Kim S.-J."/>
            <person name="Kim J.-S."/>
            <person name="Hong S.-B."/>
            <person name="Kwon S.-W."/>
        </authorList>
    </citation>
    <scope>NUCLEOTIDE SEQUENCE [LARGE SCALE GENOMIC DNA]</scope>
    <source>
        <strain evidence="4">26KH-42</strain>
    </source>
</reference>
<organism evidence="3 4">
    <name type="scientific">Periweissella cryptocerci</name>
    <dbReference type="NCBI Taxonomy" id="2506420"/>
    <lineage>
        <taxon>Bacteria</taxon>
        <taxon>Bacillati</taxon>
        <taxon>Bacillota</taxon>
        <taxon>Bacilli</taxon>
        <taxon>Lactobacillales</taxon>
        <taxon>Lactobacillaceae</taxon>
        <taxon>Periweissella</taxon>
    </lineage>
</organism>
<evidence type="ECO:0000313" key="3">
    <source>
        <dbReference type="EMBL" id="QBO35058.1"/>
    </source>
</evidence>
<dbReference type="AlphaFoldDB" id="A0A4P6YR16"/>